<keyword evidence="2" id="KW-1003">Cell membrane</keyword>
<dbReference type="InterPro" id="IPR000620">
    <property type="entry name" value="EamA_dom"/>
</dbReference>
<feature type="domain" description="EamA" evidence="7">
    <location>
        <begin position="156"/>
        <end position="288"/>
    </location>
</feature>
<feature type="transmembrane region" description="Helical" evidence="6">
    <location>
        <begin position="190"/>
        <end position="215"/>
    </location>
</feature>
<evidence type="ECO:0000256" key="2">
    <source>
        <dbReference type="ARBA" id="ARBA00022475"/>
    </source>
</evidence>
<feature type="transmembrane region" description="Helical" evidence="6">
    <location>
        <begin position="130"/>
        <end position="147"/>
    </location>
</feature>
<protein>
    <submittedName>
        <fullName evidence="8">DMT family transporter</fullName>
    </submittedName>
</protein>
<proteinExistence type="predicted"/>
<keyword evidence="9" id="KW-1185">Reference proteome</keyword>
<feature type="transmembrane region" description="Helical" evidence="6">
    <location>
        <begin position="246"/>
        <end position="267"/>
    </location>
</feature>
<accession>A0ABS0YQ73</accession>
<feature type="domain" description="EamA" evidence="7">
    <location>
        <begin position="8"/>
        <end position="147"/>
    </location>
</feature>
<keyword evidence="5 6" id="KW-0472">Membrane</keyword>
<organism evidence="8 9">
    <name type="scientific">Geomonas propionica</name>
    <dbReference type="NCBI Taxonomy" id="2798582"/>
    <lineage>
        <taxon>Bacteria</taxon>
        <taxon>Pseudomonadati</taxon>
        <taxon>Thermodesulfobacteriota</taxon>
        <taxon>Desulfuromonadia</taxon>
        <taxon>Geobacterales</taxon>
        <taxon>Geobacteraceae</taxon>
        <taxon>Geomonas</taxon>
    </lineage>
</organism>
<name>A0ABS0YQ73_9BACT</name>
<dbReference type="RefSeq" id="WP_199394437.1">
    <property type="nucleotide sequence ID" value="NZ_JAEMHK010000004.1"/>
</dbReference>
<evidence type="ECO:0000256" key="1">
    <source>
        <dbReference type="ARBA" id="ARBA00004651"/>
    </source>
</evidence>
<evidence type="ECO:0000259" key="7">
    <source>
        <dbReference type="Pfam" id="PF00892"/>
    </source>
</evidence>
<feature type="transmembrane region" description="Helical" evidence="6">
    <location>
        <begin position="221"/>
        <end position="239"/>
    </location>
</feature>
<sequence>MQPKTIKSDLLLLLIAAIWGGGFVAQRKGLDFLGPFSYNGVRFALGSLSLLPLVFLNRRRQGPYHGSLPQAGNRALLYGGLMAGGALFMGASLQQVGIAYTTAGNAGFITGLYVVLVPLLGTFWGQRPGVGTWLGAFLAAVGLFFLSVTDHFTIGIGDLLELIGAVFWAMHVLLIGWLSPRLDPFKLSALQFAVCSVLSLITAFIFESMTLTAVFAAWRPILYGGLISVGFAYTMQVVAQRDAHPAHTAVILSAEGVFAAIWGWFFLGEVLGARGLLGCVLMLAGILCSELCNLVIQLRSSAKAA</sequence>
<dbReference type="Proteomes" id="UP000641025">
    <property type="component" value="Unassembled WGS sequence"/>
</dbReference>
<comment type="caution">
    <text evidence="8">The sequence shown here is derived from an EMBL/GenBank/DDBJ whole genome shotgun (WGS) entry which is preliminary data.</text>
</comment>
<evidence type="ECO:0000313" key="8">
    <source>
        <dbReference type="EMBL" id="MBJ6799922.1"/>
    </source>
</evidence>
<feature type="transmembrane region" description="Helical" evidence="6">
    <location>
        <begin position="159"/>
        <end position="178"/>
    </location>
</feature>
<gene>
    <name evidence="8" type="ORF">JFN90_07195</name>
</gene>
<evidence type="ECO:0000256" key="5">
    <source>
        <dbReference type="ARBA" id="ARBA00023136"/>
    </source>
</evidence>
<evidence type="ECO:0000256" key="4">
    <source>
        <dbReference type="ARBA" id="ARBA00022989"/>
    </source>
</evidence>
<dbReference type="EMBL" id="JAEMHK010000004">
    <property type="protein sequence ID" value="MBJ6799922.1"/>
    <property type="molecule type" value="Genomic_DNA"/>
</dbReference>
<dbReference type="SUPFAM" id="SSF103481">
    <property type="entry name" value="Multidrug resistance efflux transporter EmrE"/>
    <property type="match status" value="2"/>
</dbReference>
<feature type="transmembrane region" description="Helical" evidence="6">
    <location>
        <begin position="35"/>
        <end position="56"/>
    </location>
</feature>
<feature type="transmembrane region" description="Helical" evidence="6">
    <location>
        <begin position="273"/>
        <end position="296"/>
    </location>
</feature>
<evidence type="ECO:0000313" key="9">
    <source>
        <dbReference type="Proteomes" id="UP000641025"/>
    </source>
</evidence>
<keyword evidence="3 6" id="KW-0812">Transmembrane</keyword>
<reference evidence="8 9" key="1">
    <citation type="submission" date="2020-12" db="EMBL/GenBank/DDBJ databases">
        <title>Geomonas sp. Red259, isolated from paddy soil.</title>
        <authorList>
            <person name="Xu Z."/>
            <person name="Zhang Z."/>
            <person name="Masuda Y."/>
            <person name="Itoh H."/>
            <person name="Senoo K."/>
        </authorList>
    </citation>
    <scope>NUCLEOTIDE SEQUENCE [LARGE SCALE GENOMIC DNA]</scope>
    <source>
        <strain evidence="8 9">Red259</strain>
    </source>
</reference>
<dbReference type="PANTHER" id="PTHR42920">
    <property type="entry name" value="OS03G0707200 PROTEIN-RELATED"/>
    <property type="match status" value="1"/>
</dbReference>
<feature type="transmembrane region" description="Helical" evidence="6">
    <location>
        <begin position="76"/>
        <end position="100"/>
    </location>
</feature>
<dbReference type="InterPro" id="IPR037185">
    <property type="entry name" value="EmrE-like"/>
</dbReference>
<feature type="transmembrane region" description="Helical" evidence="6">
    <location>
        <begin position="106"/>
        <end position="123"/>
    </location>
</feature>
<evidence type="ECO:0000256" key="6">
    <source>
        <dbReference type="SAM" id="Phobius"/>
    </source>
</evidence>
<keyword evidence="4 6" id="KW-1133">Transmembrane helix</keyword>
<evidence type="ECO:0000256" key="3">
    <source>
        <dbReference type="ARBA" id="ARBA00022692"/>
    </source>
</evidence>
<dbReference type="Pfam" id="PF00892">
    <property type="entry name" value="EamA"/>
    <property type="match status" value="2"/>
</dbReference>
<dbReference type="PANTHER" id="PTHR42920:SF5">
    <property type="entry name" value="EAMA DOMAIN-CONTAINING PROTEIN"/>
    <property type="match status" value="1"/>
</dbReference>
<dbReference type="InterPro" id="IPR051258">
    <property type="entry name" value="Diverse_Substrate_Transporter"/>
</dbReference>
<comment type="subcellular location">
    <subcellularLocation>
        <location evidence="1">Cell membrane</location>
        <topology evidence="1">Multi-pass membrane protein</topology>
    </subcellularLocation>
</comment>